<proteinExistence type="predicted"/>
<evidence type="ECO:0000313" key="1">
    <source>
        <dbReference type="EMBL" id="SEN55827.1"/>
    </source>
</evidence>
<dbReference type="Proteomes" id="UP000198657">
    <property type="component" value="Unassembled WGS sequence"/>
</dbReference>
<accession>A0A1H8HIR9</accession>
<reference evidence="2" key="1">
    <citation type="submission" date="2016-10" db="EMBL/GenBank/DDBJ databases">
        <authorList>
            <person name="Varghese N."/>
            <person name="Submissions S."/>
        </authorList>
    </citation>
    <scope>NUCLEOTIDE SEQUENCE [LARGE SCALE GENOMIC DNA]</scope>
    <source>
        <strain evidence="2">CGMCC 1.8704</strain>
    </source>
</reference>
<gene>
    <name evidence="1" type="ORF">SAMN04487942_0207</name>
</gene>
<dbReference type="EMBL" id="FODN01000001">
    <property type="protein sequence ID" value="SEN55827.1"/>
    <property type="molecule type" value="Genomic_DNA"/>
</dbReference>
<protein>
    <submittedName>
        <fullName evidence="1">Uncharacterized protein</fullName>
    </submittedName>
</protein>
<dbReference type="AlphaFoldDB" id="A0A1H8HIR9"/>
<sequence>MYFCLQTNNKVNIFALEIWDDEGAKCTFYTVKYDGVDANETDLFFDKYDAIAAYKQANQELLSFIIYAIGEDHGAVDELFNRDENEVKGLPVQRKVVLDEITYHYPNFPSRLYALKITNSIAILFNGGVKDDETNQKSSLHLIWREACEFAKRINEAIRDGSIIVDEENRKLTNYDGSDEIIL</sequence>
<name>A0A1H8HIR9_9FLAO</name>
<dbReference type="STRING" id="604089.SAMN04487942_0207"/>
<organism evidence="1 2">
    <name type="scientific">Flavobacterium sinopsychrotolerans</name>
    <dbReference type="NCBI Taxonomy" id="604089"/>
    <lineage>
        <taxon>Bacteria</taxon>
        <taxon>Pseudomonadati</taxon>
        <taxon>Bacteroidota</taxon>
        <taxon>Flavobacteriia</taxon>
        <taxon>Flavobacteriales</taxon>
        <taxon>Flavobacteriaceae</taxon>
        <taxon>Flavobacterium</taxon>
    </lineage>
</organism>
<evidence type="ECO:0000313" key="2">
    <source>
        <dbReference type="Proteomes" id="UP000198657"/>
    </source>
</evidence>
<keyword evidence="2" id="KW-1185">Reference proteome</keyword>